<reference evidence="4 5" key="1">
    <citation type="journal article" date="2015" name="Stand. Genomic Sci.">
        <title>Genomic Encyclopedia of Bacterial and Archaeal Type Strains, Phase III: the genomes of soil and plant-associated and newly described type strains.</title>
        <authorList>
            <person name="Whitman W.B."/>
            <person name="Woyke T."/>
            <person name="Klenk H.P."/>
            <person name="Zhou Y."/>
            <person name="Lilburn T.G."/>
            <person name="Beck B.J."/>
            <person name="De Vos P."/>
            <person name="Vandamme P."/>
            <person name="Eisen J.A."/>
            <person name="Garrity G."/>
            <person name="Hugenholtz P."/>
            <person name="Kyrpides N.C."/>
        </authorList>
    </citation>
    <scope>NUCLEOTIDE SEQUENCE [LARGE SCALE GENOMIC DNA]</scope>
    <source>
        <strain evidence="4 5">VKM Ac-2541</strain>
    </source>
</reference>
<dbReference type="OrthoDB" id="179913at2"/>
<evidence type="ECO:0000259" key="2">
    <source>
        <dbReference type="Pfam" id="PF01408"/>
    </source>
</evidence>
<name>A0A4R2ICM7_9ACTN</name>
<dbReference type="PANTHER" id="PTHR43377">
    <property type="entry name" value="BILIVERDIN REDUCTASE A"/>
    <property type="match status" value="1"/>
</dbReference>
<feature type="region of interest" description="Disordered" evidence="1">
    <location>
        <begin position="348"/>
        <end position="376"/>
    </location>
</feature>
<dbReference type="InterPro" id="IPR051450">
    <property type="entry name" value="Gfo/Idh/MocA_Oxidoreductases"/>
</dbReference>
<feature type="domain" description="GFO/IDH/MocA-like oxidoreductase" evidence="3">
    <location>
        <begin position="134"/>
        <end position="241"/>
    </location>
</feature>
<dbReference type="RefSeq" id="WP_132155818.1">
    <property type="nucleotide sequence ID" value="NZ_SLWR01000014.1"/>
</dbReference>
<dbReference type="Gene3D" id="3.30.360.10">
    <property type="entry name" value="Dihydrodipicolinate Reductase, domain 2"/>
    <property type="match status" value="1"/>
</dbReference>
<dbReference type="SUPFAM" id="SSF51735">
    <property type="entry name" value="NAD(P)-binding Rossmann-fold domains"/>
    <property type="match status" value="1"/>
</dbReference>
<dbReference type="EMBL" id="SLWR01000014">
    <property type="protein sequence ID" value="TCO42323.1"/>
    <property type="molecule type" value="Genomic_DNA"/>
</dbReference>
<dbReference type="Gene3D" id="3.40.50.720">
    <property type="entry name" value="NAD(P)-binding Rossmann-like Domain"/>
    <property type="match status" value="1"/>
</dbReference>
<evidence type="ECO:0000256" key="1">
    <source>
        <dbReference type="SAM" id="MobiDB-lite"/>
    </source>
</evidence>
<dbReference type="GO" id="GO:0000166">
    <property type="term" value="F:nucleotide binding"/>
    <property type="evidence" value="ECO:0007669"/>
    <property type="project" value="InterPro"/>
</dbReference>
<dbReference type="Proteomes" id="UP000295573">
    <property type="component" value="Unassembled WGS sequence"/>
</dbReference>
<organism evidence="4 5">
    <name type="scientific">Kribbella antiqua</name>
    <dbReference type="NCBI Taxonomy" id="2512217"/>
    <lineage>
        <taxon>Bacteria</taxon>
        <taxon>Bacillati</taxon>
        <taxon>Actinomycetota</taxon>
        <taxon>Actinomycetes</taxon>
        <taxon>Propionibacteriales</taxon>
        <taxon>Kribbellaceae</taxon>
        <taxon>Kribbella</taxon>
    </lineage>
</organism>
<evidence type="ECO:0000313" key="4">
    <source>
        <dbReference type="EMBL" id="TCO42323.1"/>
    </source>
</evidence>
<evidence type="ECO:0000313" key="5">
    <source>
        <dbReference type="Proteomes" id="UP000295573"/>
    </source>
</evidence>
<accession>A0A4R2ICM7</accession>
<dbReference type="Pfam" id="PF01408">
    <property type="entry name" value="GFO_IDH_MocA"/>
    <property type="match status" value="1"/>
</dbReference>
<dbReference type="Pfam" id="PF22725">
    <property type="entry name" value="GFO_IDH_MocA_C3"/>
    <property type="match status" value="1"/>
</dbReference>
<feature type="compositionally biased region" description="Basic and acidic residues" evidence="1">
    <location>
        <begin position="365"/>
        <end position="376"/>
    </location>
</feature>
<dbReference type="InterPro" id="IPR055170">
    <property type="entry name" value="GFO_IDH_MocA-like_dom"/>
</dbReference>
<protein>
    <submittedName>
        <fullName evidence="4">Putative dehydrogenase</fullName>
    </submittedName>
</protein>
<keyword evidence="5" id="KW-1185">Reference proteome</keyword>
<dbReference type="InterPro" id="IPR036291">
    <property type="entry name" value="NAD(P)-bd_dom_sf"/>
</dbReference>
<evidence type="ECO:0000259" key="3">
    <source>
        <dbReference type="Pfam" id="PF22725"/>
    </source>
</evidence>
<dbReference type="AlphaFoldDB" id="A0A4R2ICM7"/>
<dbReference type="SUPFAM" id="SSF55347">
    <property type="entry name" value="Glyceraldehyde-3-phosphate dehydrogenase-like, C-terminal domain"/>
    <property type="match status" value="1"/>
</dbReference>
<feature type="domain" description="Gfo/Idh/MocA-like oxidoreductase N-terminal" evidence="2">
    <location>
        <begin position="7"/>
        <end position="124"/>
    </location>
</feature>
<gene>
    <name evidence="4" type="ORF">EV646_114147</name>
</gene>
<dbReference type="PANTHER" id="PTHR43377:SF6">
    <property type="entry name" value="GFO_IDH_MOCA-LIKE OXIDOREDUCTASE N-TERMINAL DOMAIN-CONTAINING PROTEIN"/>
    <property type="match status" value="1"/>
</dbReference>
<comment type="caution">
    <text evidence="4">The sequence shown here is derived from an EMBL/GenBank/DDBJ whole genome shotgun (WGS) entry which is preliminary data.</text>
</comment>
<dbReference type="InterPro" id="IPR000683">
    <property type="entry name" value="Gfo/Idh/MocA-like_OxRdtase_N"/>
</dbReference>
<proteinExistence type="predicted"/>
<sequence length="376" mass="40805">MGLGAGLRVGVVGCGYWGSKHVRVLHSIDAVDRVVLVDGREGRLHSVGHTFPASACFTTLEQALTHVDAVILATPPTTHAPLATLALEAGKHVLVEKPLTTRSADARHLIATADAAGVTLMVGHTFEYSPAVWKLRELIQTGVLGDVYYINTQRLNLGLYQGDVNVIFDLAPHDVSIINNVLGRTPVAVQAWGWRHVDARFEDVAYLRLIYADSTMSSNIHVSWLDPCKVRRVTAVGSRKMAVYDDLASEERIRIHDKGVLFPAEYGSSGDESLTLPPMSYRYGDIVSPFLASDEPLAVEDGHFVECILKGERPLTDGTNGLAVVEVLECAQLSLLLGRPVSVDEIRNGKVKDTSGTKHGNAGQPDREPTLEPVPR</sequence>